<accession>A0AAW2V2M1</accession>
<protein>
    <recommendedName>
        <fullName evidence="6">SWIM-type domain-containing protein</fullName>
    </recommendedName>
</protein>
<evidence type="ECO:0000256" key="3">
    <source>
        <dbReference type="ARBA" id="ARBA00022833"/>
    </source>
</evidence>
<name>A0AAW2V2M1_SESRA</name>
<feature type="compositionally biased region" description="Basic and acidic residues" evidence="5">
    <location>
        <begin position="115"/>
        <end position="136"/>
    </location>
</feature>
<dbReference type="PROSITE" id="PS50966">
    <property type="entry name" value="ZF_SWIM"/>
    <property type="match status" value="1"/>
</dbReference>
<dbReference type="InterPro" id="IPR018289">
    <property type="entry name" value="MULE_transposase_dom"/>
</dbReference>
<evidence type="ECO:0000256" key="2">
    <source>
        <dbReference type="ARBA" id="ARBA00022771"/>
    </source>
</evidence>
<comment type="caution">
    <text evidence="7">The sequence shown here is derived from an EMBL/GenBank/DDBJ whole genome shotgun (WGS) entry which is preliminary data.</text>
</comment>
<feature type="domain" description="SWIM-type" evidence="6">
    <location>
        <begin position="520"/>
        <end position="552"/>
    </location>
</feature>
<dbReference type="Pfam" id="PF10551">
    <property type="entry name" value="MULE"/>
    <property type="match status" value="1"/>
</dbReference>
<evidence type="ECO:0000313" key="7">
    <source>
        <dbReference type="EMBL" id="KAL0423428.1"/>
    </source>
</evidence>
<dbReference type="EMBL" id="JACGWJ010000004">
    <property type="protein sequence ID" value="KAL0423428.1"/>
    <property type="molecule type" value="Genomic_DNA"/>
</dbReference>
<gene>
    <name evidence="7" type="ORF">Sradi_0877600</name>
</gene>
<feature type="compositionally biased region" description="Acidic residues" evidence="5">
    <location>
        <begin position="137"/>
        <end position="151"/>
    </location>
</feature>
<feature type="compositionally biased region" description="Acidic residues" evidence="5">
    <location>
        <begin position="159"/>
        <end position="172"/>
    </location>
</feature>
<keyword evidence="1" id="KW-0479">Metal-binding</keyword>
<feature type="region of interest" description="Disordered" evidence="5">
    <location>
        <begin position="596"/>
        <end position="631"/>
    </location>
</feature>
<feature type="region of interest" description="Disordered" evidence="5">
    <location>
        <begin position="115"/>
        <end position="172"/>
    </location>
</feature>
<dbReference type="PANTHER" id="PTHR31973">
    <property type="entry name" value="POLYPROTEIN, PUTATIVE-RELATED"/>
    <property type="match status" value="1"/>
</dbReference>
<sequence>MGPKRFYRLDSNRNKFRVISYRTDVLALCDGYSSRNREFTLYLEANCDEPTTQIGSSNPIAVVGDEKGKGVAIEGGVSPRFDEEDWAEVFKLVDNYGEGAGWNCDQGVMQVDLQREGEGSGHSKGVGEGDSLHESEYGPEGEENGENMDEEGVQKGDQESSESDNSSDSDFCVSEDDFDSEWLSGKYEESFRTDSNRNVKGFRKDIIIDIRCHVSKHQAYRTKRKALNAIEGRAEDQFDQLWDYAAELRASNPRSTVIMAMTEGDDGTDRRKFEKLYGPHGGILLTVVLIDLNNNLYPLAYAVVSGETRNSWPWFLELLKGDLNVVRDHTYTFISDKQKSLIPAFESVFPGATNRFCVRHLHNNMKTAGFKGLAFKKTLWNAARATTLHEFNFRMEEMGHLDPKAVDWLSDKPPEHWSRSLFNCFPKCDMLLNNIFETFNSCILEAREKPILTMLEWIREFIMTRLSDNRHRARKKWSGKTICPRIRKIVEKNIDKAADCIPIKSDDWNYDISSYDSSRYVVNLQQHTCTCRKWDLTGIPCNHGMSAICSQSLEPEDFVNPCYSVETFLEEYKHAILPVNGPQLWIKPALVPPLPPNFGRRSGRHQGQEELSIMNQSTKERRDREDKRNNL</sequence>
<keyword evidence="2 4" id="KW-0863">Zinc-finger</keyword>
<evidence type="ECO:0000256" key="1">
    <source>
        <dbReference type="ARBA" id="ARBA00022723"/>
    </source>
</evidence>
<evidence type="ECO:0000256" key="4">
    <source>
        <dbReference type="PROSITE-ProRule" id="PRU00325"/>
    </source>
</evidence>
<evidence type="ECO:0000256" key="5">
    <source>
        <dbReference type="SAM" id="MobiDB-lite"/>
    </source>
</evidence>
<dbReference type="InterPro" id="IPR007527">
    <property type="entry name" value="Znf_SWIM"/>
</dbReference>
<dbReference type="PANTHER" id="PTHR31973:SF187">
    <property type="entry name" value="MUTATOR TRANSPOSASE MUDRA PROTEIN"/>
    <property type="match status" value="1"/>
</dbReference>
<dbReference type="InterPro" id="IPR006564">
    <property type="entry name" value="Znf_PMZ"/>
</dbReference>
<reference evidence="7" key="1">
    <citation type="submission" date="2020-06" db="EMBL/GenBank/DDBJ databases">
        <authorList>
            <person name="Li T."/>
            <person name="Hu X."/>
            <person name="Zhang T."/>
            <person name="Song X."/>
            <person name="Zhang H."/>
            <person name="Dai N."/>
            <person name="Sheng W."/>
            <person name="Hou X."/>
            <person name="Wei L."/>
        </authorList>
    </citation>
    <scope>NUCLEOTIDE SEQUENCE</scope>
    <source>
        <strain evidence="7">G02</strain>
        <tissue evidence="7">Leaf</tissue>
    </source>
</reference>
<reference evidence="7" key="2">
    <citation type="journal article" date="2024" name="Plant">
        <title>Genomic evolution and insights into agronomic trait innovations of Sesamum species.</title>
        <authorList>
            <person name="Miao H."/>
            <person name="Wang L."/>
            <person name="Qu L."/>
            <person name="Liu H."/>
            <person name="Sun Y."/>
            <person name="Le M."/>
            <person name="Wang Q."/>
            <person name="Wei S."/>
            <person name="Zheng Y."/>
            <person name="Lin W."/>
            <person name="Duan Y."/>
            <person name="Cao H."/>
            <person name="Xiong S."/>
            <person name="Wang X."/>
            <person name="Wei L."/>
            <person name="Li C."/>
            <person name="Ma Q."/>
            <person name="Ju M."/>
            <person name="Zhao R."/>
            <person name="Li G."/>
            <person name="Mu C."/>
            <person name="Tian Q."/>
            <person name="Mei H."/>
            <person name="Zhang T."/>
            <person name="Gao T."/>
            <person name="Zhang H."/>
        </authorList>
    </citation>
    <scope>NUCLEOTIDE SEQUENCE</scope>
    <source>
        <strain evidence="7">G02</strain>
    </source>
</reference>
<evidence type="ECO:0000259" key="6">
    <source>
        <dbReference type="PROSITE" id="PS50966"/>
    </source>
</evidence>
<dbReference type="SMART" id="SM00575">
    <property type="entry name" value="ZnF_PMZ"/>
    <property type="match status" value="1"/>
</dbReference>
<proteinExistence type="predicted"/>
<keyword evidence="3" id="KW-0862">Zinc</keyword>
<dbReference type="Pfam" id="PF04434">
    <property type="entry name" value="SWIM"/>
    <property type="match status" value="1"/>
</dbReference>
<feature type="compositionally biased region" description="Basic and acidic residues" evidence="5">
    <location>
        <begin position="618"/>
        <end position="631"/>
    </location>
</feature>
<dbReference type="GO" id="GO:0008270">
    <property type="term" value="F:zinc ion binding"/>
    <property type="evidence" value="ECO:0007669"/>
    <property type="project" value="UniProtKB-KW"/>
</dbReference>
<organism evidence="7">
    <name type="scientific">Sesamum radiatum</name>
    <name type="common">Black benniseed</name>
    <dbReference type="NCBI Taxonomy" id="300843"/>
    <lineage>
        <taxon>Eukaryota</taxon>
        <taxon>Viridiplantae</taxon>
        <taxon>Streptophyta</taxon>
        <taxon>Embryophyta</taxon>
        <taxon>Tracheophyta</taxon>
        <taxon>Spermatophyta</taxon>
        <taxon>Magnoliopsida</taxon>
        <taxon>eudicotyledons</taxon>
        <taxon>Gunneridae</taxon>
        <taxon>Pentapetalae</taxon>
        <taxon>asterids</taxon>
        <taxon>lamiids</taxon>
        <taxon>Lamiales</taxon>
        <taxon>Pedaliaceae</taxon>
        <taxon>Sesamum</taxon>
    </lineage>
</organism>
<dbReference type="AlphaFoldDB" id="A0AAW2V2M1"/>